<evidence type="ECO:0000256" key="12">
    <source>
        <dbReference type="PIRNR" id="PIRNR002764"/>
    </source>
</evidence>
<dbReference type="AlphaFoldDB" id="A0A7W8HJ23"/>
<evidence type="ECO:0000256" key="3">
    <source>
        <dbReference type="ARBA" id="ARBA00010544"/>
    </source>
</evidence>
<evidence type="ECO:0000256" key="8">
    <source>
        <dbReference type="ARBA" id="ARBA00022692"/>
    </source>
</evidence>
<organism evidence="14 15">
    <name type="scientific">Quisquiliibacterium transsilvanicum</name>
    <dbReference type="NCBI Taxonomy" id="1549638"/>
    <lineage>
        <taxon>Bacteria</taxon>
        <taxon>Pseudomonadati</taxon>
        <taxon>Pseudomonadota</taxon>
        <taxon>Betaproteobacteria</taxon>
        <taxon>Burkholderiales</taxon>
        <taxon>Burkholderiaceae</taxon>
        <taxon>Quisquiliibacterium</taxon>
    </lineage>
</organism>
<dbReference type="PANTHER" id="PTHR30070:SF1">
    <property type="entry name" value="CYTOCHROME C BIOGENESIS B-RELATED"/>
    <property type="match status" value="1"/>
</dbReference>
<keyword evidence="6 12" id="KW-1003">Cell membrane</keyword>
<evidence type="ECO:0000256" key="7">
    <source>
        <dbReference type="ARBA" id="ARBA00022519"/>
    </source>
</evidence>
<evidence type="ECO:0000256" key="11">
    <source>
        <dbReference type="ARBA" id="ARBA00023136"/>
    </source>
</evidence>
<dbReference type="GO" id="GO:1903607">
    <property type="term" value="P:cytochrome c biosynthetic process"/>
    <property type="evidence" value="ECO:0007669"/>
    <property type="project" value="TreeGrafter"/>
</dbReference>
<dbReference type="Pfam" id="PF03379">
    <property type="entry name" value="CcmB"/>
    <property type="match status" value="1"/>
</dbReference>
<gene>
    <name evidence="14" type="ORF">HNQ70_002330</name>
</gene>
<comment type="caution">
    <text evidence="14">The sequence shown here is derived from an EMBL/GenBank/DDBJ whole genome shotgun (WGS) entry which is preliminary data.</text>
</comment>
<evidence type="ECO:0000256" key="1">
    <source>
        <dbReference type="ARBA" id="ARBA00002442"/>
    </source>
</evidence>
<feature type="transmembrane region" description="Helical" evidence="13">
    <location>
        <begin position="87"/>
        <end position="112"/>
    </location>
</feature>
<dbReference type="GO" id="GO:0017004">
    <property type="term" value="P:cytochrome complex assembly"/>
    <property type="evidence" value="ECO:0007669"/>
    <property type="project" value="UniProtKB-KW"/>
</dbReference>
<accession>A0A7W8HJ23</accession>
<feature type="transmembrane region" description="Helical" evidence="13">
    <location>
        <begin position="234"/>
        <end position="261"/>
    </location>
</feature>
<dbReference type="InterPro" id="IPR026031">
    <property type="entry name" value="Cyt_c_CcmB_bac"/>
</dbReference>
<evidence type="ECO:0000256" key="2">
    <source>
        <dbReference type="ARBA" id="ARBA00004429"/>
    </source>
</evidence>
<dbReference type="PRINTS" id="PR01414">
    <property type="entry name" value="CCMBBIOGNSIS"/>
</dbReference>
<keyword evidence="9 12" id="KW-0201">Cytochrome c-type biogenesis</keyword>
<name>A0A7W8HJ23_9BURK</name>
<dbReference type="GO" id="GO:0015232">
    <property type="term" value="F:heme transmembrane transporter activity"/>
    <property type="evidence" value="ECO:0007669"/>
    <property type="project" value="InterPro"/>
</dbReference>
<evidence type="ECO:0000313" key="14">
    <source>
        <dbReference type="EMBL" id="MBB5272316.1"/>
    </source>
</evidence>
<dbReference type="InterPro" id="IPR003544">
    <property type="entry name" value="Cyt_c_biogenesis_CcmB"/>
</dbReference>
<evidence type="ECO:0000256" key="4">
    <source>
        <dbReference type="ARBA" id="ARBA00016452"/>
    </source>
</evidence>
<proteinExistence type="inferred from homology"/>
<feature type="transmembrane region" description="Helical" evidence="13">
    <location>
        <begin position="63"/>
        <end position="81"/>
    </location>
</feature>
<dbReference type="Proteomes" id="UP000532440">
    <property type="component" value="Unassembled WGS sequence"/>
</dbReference>
<evidence type="ECO:0000256" key="13">
    <source>
        <dbReference type="SAM" id="Phobius"/>
    </source>
</evidence>
<evidence type="ECO:0000256" key="5">
    <source>
        <dbReference type="ARBA" id="ARBA00022448"/>
    </source>
</evidence>
<dbReference type="GO" id="GO:0005886">
    <property type="term" value="C:plasma membrane"/>
    <property type="evidence" value="ECO:0007669"/>
    <property type="project" value="UniProtKB-SubCell"/>
</dbReference>
<keyword evidence="8 13" id="KW-0812">Transmembrane</keyword>
<protein>
    <recommendedName>
        <fullName evidence="4 12">Heme exporter protein B</fullName>
    </recommendedName>
</protein>
<dbReference type="PANTHER" id="PTHR30070">
    <property type="entry name" value="HEME EXPORTER PROTEIN B"/>
    <property type="match status" value="1"/>
</dbReference>
<sequence length="262" mass="25985">MSATSRPRGGAAPADAAQVGAMDAGSAPAGAAPVTRDPVDALSAIAWACRRDLVLAMRSRSELALVLVFFVLVISLFPLGVSPDPTLLARIAPGIAWVAALLASLLSLSRLFAADHADGSLEQLVLAPAALPALVAGKVLAHWLTNGLPLVLLAPLAGIQFGMQPEAIVALTAGLALGTPTLSWLGAIGAALTLGTRAGSALLALLVLPLAVPILIFGSGAAESVNSGLGAGAHLSLLGAGLLASSVLGPFATAVAVRIAYE</sequence>
<dbReference type="PIRSF" id="PIRSF002764">
    <property type="entry name" value="CcmB"/>
    <property type="match status" value="1"/>
</dbReference>
<reference evidence="14 15" key="1">
    <citation type="submission" date="2020-08" db="EMBL/GenBank/DDBJ databases">
        <title>Genomic Encyclopedia of Type Strains, Phase IV (KMG-IV): sequencing the most valuable type-strain genomes for metagenomic binning, comparative biology and taxonomic classification.</title>
        <authorList>
            <person name="Goeker M."/>
        </authorList>
    </citation>
    <scope>NUCLEOTIDE SEQUENCE [LARGE SCALE GENOMIC DNA]</scope>
    <source>
        <strain evidence="14 15">DSM 29781</strain>
    </source>
</reference>
<evidence type="ECO:0000313" key="15">
    <source>
        <dbReference type="Proteomes" id="UP000532440"/>
    </source>
</evidence>
<keyword evidence="10 13" id="KW-1133">Transmembrane helix</keyword>
<keyword evidence="11 12" id="KW-0472">Membrane</keyword>
<keyword evidence="15" id="KW-1185">Reference proteome</keyword>
<dbReference type="EMBL" id="JACHGB010000004">
    <property type="protein sequence ID" value="MBB5272316.1"/>
    <property type="molecule type" value="Genomic_DNA"/>
</dbReference>
<keyword evidence="5 12" id="KW-0813">Transport</keyword>
<evidence type="ECO:0000256" key="10">
    <source>
        <dbReference type="ARBA" id="ARBA00022989"/>
    </source>
</evidence>
<feature type="transmembrane region" description="Helical" evidence="13">
    <location>
        <begin position="168"/>
        <end position="194"/>
    </location>
</feature>
<comment type="similarity">
    <text evidence="3 12">Belongs to the CcmB/CycW/HelB family.</text>
</comment>
<evidence type="ECO:0000256" key="6">
    <source>
        <dbReference type="ARBA" id="ARBA00022475"/>
    </source>
</evidence>
<comment type="subcellular location">
    <subcellularLocation>
        <location evidence="2">Cell inner membrane</location>
        <topology evidence="2">Multi-pass membrane protein</topology>
    </subcellularLocation>
</comment>
<comment type="function">
    <text evidence="1 12">Required for the export of heme to the periplasm for the biogenesis of c-type cytochromes.</text>
</comment>
<dbReference type="RefSeq" id="WP_281381614.1">
    <property type="nucleotide sequence ID" value="NZ_BAABEW010000002.1"/>
</dbReference>
<dbReference type="NCBIfam" id="TIGR01190">
    <property type="entry name" value="ccmB"/>
    <property type="match status" value="1"/>
</dbReference>
<evidence type="ECO:0000256" key="9">
    <source>
        <dbReference type="ARBA" id="ARBA00022748"/>
    </source>
</evidence>
<feature type="transmembrane region" description="Helical" evidence="13">
    <location>
        <begin position="201"/>
        <end position="222"/>
    </location>
</feature>
<keyword evidence="7 12" id="KW-0997">Cell inner membrane</keyword>